<feature type="region of interest" description="Disordered" evidence="1">
    <location>
        <begin position="1"/>
        <end position="23"/>
    </location>
</feature>
<protein>
    <submittedName>
        <fullName evidence="2">Uncharacterized protein</fullName>
    </submittedName>
</protein>
<keyword evidence="3" id="KW-1185">Reference proteome</keyword>
<dbReference type="Proteomes" id="UP000010809">
    <property type="component" value="Chromosome"/>
</dbReference>
<dbReference type="HOGENOM" id="CLU_093134_1_0_6"/>
<dbReference type="KEGG" id="tni:TVNIR_3170"/>
<dbReference type="STRING" id="1255043.TVNIR_3170"/>
<dbReference type="AlphaFoldDB" id="L0E0N2"/>
<dbReference type="EMBL" id="CP003989">
    <property type="protein sequence ID" value="AGA34807.1"/>
    <property type="molecule type" value="Genomic_DNA"/>
</dbReference>
<dbReference type="Pfam" id="PF08856">
    <property type="entry name" value="DUF1826"/>
    <property type="match status" value="1"/>
</dbReference>
<organism evidence="2 3">
    <name type="scientific">Thioalkalivibrio nitratireducens (strain DSM 14787 / UNIQEM 213 / ALEN2)</name>
    <dbReference type="NCBI Taxonomy" id="1255043"/>
    <lineage>
        <taxon>Bacteria</taxon>
        <taxon>Pseudomonadati</taxon>
        <taxon>Pseudomonadota</taxon>
        <taxon>Gammaproteobacteria</taxon>
        <taxon>Chromatiales</taxon>
        <taxon>Ectothiorhodospiraceae</taxon>
        <taxon>Thioalkalivibrio</taxon>
    </lineage>
</organism>
<dbReference type="PATRIC" id="fig|1255043.3.peg.3198"/>
<evidence type="ECO:0000313" key="2">
    <source>
        <dbReference type="EMBL" id="AGA34807.1"/>
    </source>
</evidence>
<dbReference type="eggNOG" id="ENOG502ZV50">
    <property type="taxonomic scope" value="Bacteria"/>
</dbReference>
<proteinExistence type="predicted"/>
<gene>
    <name evidence="2" type="ordered locus">TVNIR_3170</name>
</gene>
<evidence type="ECO:0000313" key="3">
    <source>
        <dbReference type="Proteomes" id="UP000010809"/>
    </source>
</evidence>
<sequence>MLQATLTEDVVSPPDADAPHTATSTSVGGLVRIFEPGVQIAWFERAPVPAIPEYLQAVARRLASGRSRVVHADDELPDLELPDDAGKDALFAEIGWLTRVYTDLLGCPSVGLRIEVLDRPMCPRFHVDCTGIRLVCTWSGPGTEWLHDGWADRSRLGPGSRGLADEHSGLMLPGAEVRSIPTFAVGLLKGAAVAGQCRPRRDPPLAAGLPL</sequence>
<reference evidence="2" key="1">
    <citation type="submission" date="2015-12" db="EMBL/GenBank/DDBJ databases">
        <authorList>
            <person name="Tikhonova T.V."/>
            <person name="Pavlov A.R."/>
            <person name="Beletsky A.V."/>
            <person name="Mardanov A.V."/>
            <person name="Sorokin D.Y."/>
            <person name="Ravin N.V."/>
            <person name="Popov V.O."/>
        </authorList>
    </citation>
    <scope>NUCLEOTIDE SEQUENCE</scope>
    <source>
        <strain evidence="2">DSM 14787</strain>
    </source>
</reference>
<dbReference type="RefSeq" id="WP_015259914.1">
    <property type="nucleotide sequence ID" value="NC_019902.2"/>
</dbReference>
<name>L0E0N2_THIND</name>
<evidence type="ECO:0000256" key="1">
    <source>
        <dbReference type="SAM" id="MobiDB-lite"/>
    </source>
</evidence>
<dbReference type="InterPro" id="IPR014955">
    <property type="entry name" value="DUF1826"/>
</dbReference>
<accession>L0E0N2</accession>